<accession>A0A5N6QYN0</accession>
<name>A0A5N6QYN0_9ROSI</name>
<organism evidence="1 2">
    <name type="scientific">Carpinus fangiana</name>
    <dbReference type="NCBI Taxonomy" id="176857"/>
    <lineage>
        <taxon>Eukaryota</taxon>
        <taxon>Viridiplantae</taxon>
        <taxon>Streptophyta</taxon>
        <taxon>Embryophyta</taxon>
        <taxon>Tracheophyta</taxon>
        <taxon>Spermatophyta</taxon>
        <taxon>Magnoliopsida</taxon>
        <taxon>eudicotyledons</taxon>
        <taxon>Gunneridae</taxon>
        <taxon>Pentapetalae</taxon>
        <taxon>rosids</taxon>
        <taxon>fabids</taxon>
        <taxon>Fagales</taxon>
        <taxon>Betulaceae</taxon>
        <taxon>Carpinus</taxon>
    </lineage>
</organism>
<gene>
    <name evidence="1" type="ORF">FH972_007450</name>
</gene>
<protein>
    <submittedName>
        <fullName evidence="1">Uncharacterized protein</fullName>
    </submittedName>
</protein>
<evidence type="ECO:0000313" key="1">
    <source>
        <dbReference type="EMBL" id="KAE8021571.1"/>
    </source>
</evidence>
<dbReference type="EMBL" id="CM017323">
    <property type="protein sequence ID" value="KAE8021571.1"/>
    <property type="molecule type" value="Genomic_DNA"/>
</dbReference>
<dbReference type="Proteomes" id="UP000327013">
    <property type="component" value="Chromosome 3"/>
</dbReference>
<reference evidence="1 2" key="1">
    <citation type="submission" date="2019-06" db="EMBL/GenBank/DDBJ databases">
        <title>A chromosomal-level reference genome of Carpinus fangiana (Coryloideae, Betulaceae).</title>
        <authorList>
            <person name="Yang X."/>
            <person name="Wang Z."/>
            <person name="Zhang L."/>
            <person name="Hao G."/>
            <person name="Liu J."/>
            <person name="Yang Y."/>
        </authorList>
    </citation>
    <scope>NUCLEOTIDE SEQUENCE [LARGE SCALE GENOMIC DNA]</scope>
    <source>
        <strain evidence="1">Cfa_2016G</strain>
        <tissue evidence="1">Leaf</tissue>
    </source>
</reference>
<dbReference type="AlphaFoldDB" id="A0A5N6QYN0"/>
<dbReference type="PANTHER" id="PTHR47076">
    <property type="entry name" value="NHL DOMAIN PROTEIN"/>
    <property type="match status" value="1"/>
</dbReference>
<evidence type="ECO:0000313" key="2">
    <source>
        <dbReference type="Proteomes" id="UP000327013"/>
    </source>
</evidence>
<dbReference type="OrthoDB" id="1723198at2759"/>
<proteinExistence type="predicted"/>
<sequence>MSSGQTPVISPRENDDAQELFFANRGCCLCIPCLGSGRGSTVGSVWWERIRTAESEDRWWTRGWKRLRYWSELVAGPKWKTFIRRFNKNNNNNNRQVNFHYDPLSYALNFDEGPGQNDHLDDDFLGRDFSCRYAAIPASAKSSMDLGRDGPAFT</sequence>
<dbReference type="PANTHER" id="PTHR47076:SF1">
    <property type="entry name" value="NHL DOMAIN PROTEIN"/>
    <property type="match status" value="1"/>
</dbReference>
<keyword evidence="2" id="KW-1185">Reference proteome</keyword>